<name>A0A2Z2KID9_9BACL</name>
<dbReference type="Proteomes" id="UP000249890">
    <property type="component" value="Chromosome"/>
</dbReference>
<protein>
    <submittedName>
        <fullName evidence="1">Uncharacterized protein</fullName>
    </submittedName>
</protein>
<evidence type="ECO:0000313" key="1">
    <source>
        <dbReference type="EMBL" id="ASA23885.1"/>
    </source>
</evidence>
<organism evidence="1 2">
    <name type="scientific">Paenibacillus donghaensis</name>
    <dbReference type="NCBI Taxonomy" id="414771"/>
    <lineage>
        <taxon>Bacteria</taxon>
        <taxon>Bacillati</taxon>
        <taxon>Bacillota</taxon>
        <taxon>Bacilli</taxon>
        <taxon>Bacillales</taxon>
        <taxon>Paenibacillaceae</taxon>
        <taxon>Paenibacillus</taxon>
    </lineage>
</organism>
<proteinExistence type="predicted"/>
<gene>
    <name evidence="1" type="ORF">B9T62_25740</name>
</gene>
<dbReference type="EMBL" id="CP021780">
    <property type="protein sequence ID" value="ASA23885.1"/>
    <property type="molecule type" value="Genomic_DNA"/>
</dbReference>
<dbReference type="KEGG" id="pdh:B9T62_25740"/>
<accession>A0A2Z2KID9</accession>
<keyword evidence="2" id="KW-1185">Reference proteome</keyword>
<dbReference type="AlphaFoldDB" id="A0A2Z2KID9"/>
<evidence type="ECO:0000313" key="2">
    <source>
        <dbReference type="Proteomes" id="UP000249890"/>
    </source>
</evidence>
<sequence>MYLDEGQGNCIELGTTVKNLPAYRERHGLKDSAVNWGDPPLHGIIFFFFLETVNRRSISPKGEVNRLQEGSPRGS</sequence>
<reference evidence="1 2" key="1">
    <citation type="submission" date="2017-06" db="EMBL/GenBank/DDBJ databases">
        <title>Complete genome sequence of Paenibacillus donghaensis KCTC 13049T isolated from East Sea sediment, South Korea.</title>
        <authorList>
            <person name="Jung B.K."/>
            <person name="Hong S.-J."/>
            <person name="Shin J.-H."/>
        </authorList>
    </citation>
    <scope>NUCLEOTIDE SEQUENCE [LARGE SCALE GENOMIC DNA]</scope>
    <source>
        <strain evidence="1 2">KCTC 13049</strain>
    </source>
</reference>